<name>A0A4Z1KT83_9HELO</name>
<gene>
    <name evidence="2" type="ORF">BPOR_0253g00060</name>
</gene>
<evidence type="ECO:0000256" key="1">
    <source>
        <dbReference type="SAM" id="MobiDB-lite"/>
    </source>
</evidence>
<feature type="compositionally biased region" description="Basic and acidic residues" evidence="1">
    <location>
        <begin position="111"/>
        <end position="155"/>
    </location>
</feature>
<evidence type="ECO:0000313" key="2">
    <source>
        <dbReference type="EMBL" id="TGO87065.1"/>
    </source>
</evidence>
<keyword evidence="3" id="KW-1185">Reference proteome</keyword>
<dbReference type="AlphaFoldDB" id="A0A4Z1KT83"/>
<dbReference type="STRING" id="87229.A0A4Z1KT83"/>
<feature type="region of interest" description="Disordered" evidence="1">
    <location>
        <begin position="111"/>
        <end position="172"/>
    </location>
</feature>
<reference evidence="2 3" key="1">
    <citation type="submission" date="2017-12" db="EMBL/GenBank/DDBJ databases">
        <title>Comparative genomics of Botrytis spp.</title>
        <authorList>
            <person name="Valero-Jimenez C.A."/>
            <person name="Tapia P."/>
            <person name="Veloso J."/>
            <person name="Silva-Moreno E."/>
            <person name="Staats M."/>
            <person name="Valdes J.H."/>
            <person name="Van Kan J.A.L."/>
        </authorList>
    </citation>
    <scope>NUCLEOTIDE SEQUENCE [LARGE SCALE GENOMIC DNA]</scope>
    <source>
        <strain evidence="2 3">MUCL3349</strain>
    </source>
</reference>
<dbReference type="EMBL" id="PQXO01000253">
    <property type="protein sequence ID" value="TGO87065.1"/>
    <property type="molecule type" value="Genomic_DNA"/>
</dbReference>
<proteinExistence type="predicted"/>
<evidence type="ECO:0000313" key="3">
    <source>
        <dbReference type="Proteomes" id="UP000297280"/>
    </source>
</evidence>
<sequence>MAQIQRLGEDVAAYGDQWPLLPVNPGSMARVREARMGDIVDFPAGGYLLVPTGIGRYYRPMVVLGVFPLVWNYQSREFLMQENLPHLYASPLANCLIVAIVPDPGYAEREAAARQDRERRAASRRETNRRALQRAAERAAERQALERDATEKAADEQPVPAAPLSPASPVPASPVPAAAPLAAAPLAPAPLAPAPVAPVLPAPVPVAPALVVPVGGSPNDHHQAGNSVLVEGSWPWWRQFVPDEIVDQWEQEEKAERQRIPIVVLE</sequence>
<organism evidence="2 3">
    <name type="scientific">Botrytis porri</name>
    <dbReference type="NCBI Taxonomy" id="87229"/>
    <lineage>
        <taxon>Eukaryota</taxon>
        <taxon>Fungi</taxon>
        <taxon>Dikarya</taxon>
        <taxon>Ascomycota</taxon>
        <taxon>Pezizomycotina</taxon>
        <taxon>Leotiomycetes</taxon>
        <taxon>Helotiales</taxon>
        <taxon>Sclerotiniaceae</taxon>
        <taxon>Botrytis</taxon>
    </lineage>
</organism>
<feature type="compositionally biased region" description="Pro residues" evidence="1">
    <location>
        <begin position="160"/>
        <end position="172"/>
    </location>
</feature>
<comment type="caution">
    <text evidence="2">The sequence shown here is derived from an EMBL/GenBank/DDBJ whole genome shotgun (WGS) entry which is preliminary data.</text>
</comment>
<dbReference type="Proteomes" id="UP000297280">
    <property type="component" value="Unassembled WGS sequence"/>
</dbReference>
<protein>
    <submittedName>
        <fullName evidence="2">Uncharacterized protein</fullName>
    </submittedName>
</protein>
<accession>A0A4Z1KT83</accession>